<dbReference type="EMBL" id="JAAQYP010000115">
    <property type="protein sequence ID" value="NNA99570.1"/>
    <property type="molecule type" value="Genomic_DNA"/>
</dbReference>
<feature type="coiled-coil region" evidence="1">
    <location>
        <begin position="1"/>
        <end position="28"/>
    </location>
</feature>
<gene>
    <name evidence="2" type="ORF">HBO33_31035</name>
</gene>
<dbReference type="GeneID" id="70099418"/>
<proteinExistence type="predicted"/>
<keyword evidence="1" id="KW-0175">Coiled coil</keyword>
<evidence type="ECO:0000313" key="2">
    <source>
        <dbReference type="EMBL" id="NNA99570.1"/>
    </source>
</evidence>
<sequence>MNHLEKELDETLNTLNIASRKLNSEELETLISTLTKKYFKTEKNVLDPVDFNEKHTEHNPDFWKEIPGRIKKNDLILLVFETSYRAWKLENAKDLALLIGETTGYPFWVTDHNLSFLVHLDDHDCVLWA</sequence>
<evidence type="ECO:0000256" key="1">
    <source>
        <dbReference type="SAM" id="Coils"/>
    </source>
</evidence>
<accession>A0A7Y1QPV1</accession>
<name>A0A7Y1QPV1_9PSED</name>
<organism evidence="2 3">
    <name type="scientific">Pseudomonas gessardii</name>
    <dbReference type="NCBI Taxonomy" id="78544"/>
    <lineage>
        <taxon>Bacteria</taxon>
        <taxon>Pseudomonadati</taxon>
        <taxon>Pseudomonadota</taxon>
        <taxon>Gammaproteobacteria</taxon>
        <taxon>Pseudomonadales</taxon>
        <taxon>Pseudomonadaceae</taxon>
        <taxon>Pseudomonas</taxon>
    </lineage>
</organism>
<protein>
    <submittedName>
        <fullName evidence="2">Uncharacterized protein</fullName>
    </submittedName>
</protein>
<evidence type="ECO:0000313" key="3">
    <source>
        <dbReference type="Proteomes" id="UP000542111"/>
    </source>
</evidence>
<comment type="caution">
    <text evidence="2">The sequence shown here is derived from an EMBL/GenBank/DDBJ whole genome shotgun (WGS) entry which is preliminary data.</text>
</comment>
<dbReference type="RefSeq" id="WP_076964736.1">
    <property type="nucleotide sequence ID" value="NZ_CBCRYT010000056.1"/>
</dbReference>
<dbReference type="OrthoDB" id="6975807at2"/>
<reference evidence="2 3" key="1">
    <citation type="journal article" date="2020" name="Front. Microbiol.">
        <title>Genetic Organization of the aprX-lipA2 Operon Affects the Proteolytic Potential of Pseudomonas Species in Milk.</title>
        <authorList>
            <person name="Maier C."/>
            <person name="Huptas C."/>
            <person name="von Neubeck M."/>
            <person name="Scherer S."/>
            <person name="Wenning M."/>
            <person name="Lucking G."/>
        </authorList>
    </citation>
    <scope>NUCLEOTIDE SEQUENCE [LARGE SCALE GENOMIC DNA]</scope>
    <source>
        <strain evidence="2 3">G4779</strain>
    </source>
</reference>
<dbReference type="AlphaFoldDB" id="A0A7Y1QPV1"/>
<dbReference type="Proteomes" id="UP000542111">
    <property type="component" value="Unassembled WGS sequence"/>
</dbReference>